<evidence type="ECO:0000256" key="2">
    <source>
        <dbReference type="ARBA" id="ARBA00012840"/>
    </source>
</evidence>
<evidence type="ECO:0000256" key="8">
    <source>
        <dbReference type="ARBA" id="ARBA00023146"/>
    </source>
</evidence>
<dbReference type="Pfam" id="PF00587">
    <property type="entry name" value="tRNA-synt_2b"/>
    <property type="match status" value="1"/>
</dbReference>
<dbReference type="InterPro" id="IPR015590">
    <property type="entry name" value="Aldehyde_DH_dom"/>
</dbReference>
<dbReference type="GO" id="GO:0004828">
    <property type="term" value="F:serine-tRNA ligase activity"/>
    <property type="evidence" value="ECO:0007669"/>
    <property type="project" value="UniProtKB-EC"/>
</dbReference>
<feature type="active site" evidence="10">
    <location>
        <position position="238"/>
    </location>
</feature>
<feature type="domain" description="Aminoacyl-transfer RNA synthetases class-II family profile" evidence="13">
    <location>
        <begin position="674"/>
        <end position="952"/>
    </location>
</feature>
<evidence type="ECO:0000313" key="14">
    <source>
        <dbReference type="EMBL" id="CDH51113.1"/>
    </source>
</evidence>
<evidence type="ECO:0000256" key="11">
    <source>
        <dbReference type="RuleBase" id="RU003345"/>
    </source>
</evidence>
<keyword evidence="3" id="KW-0436">Ligase</keyword>
<dbReference type="Gene3D" id="3.40.309.10">
    <property type="entry name" value="Aldehyde Dehydrogenase, Chain A, domain 2"/>
    <property type="match status" value="1"/>
</dbReference>
<dbReference type="PROSITE" id="PS50862">
    <property type="entry name" value="AA_TRNA_LIGASE_II"/>
    <property type="match status" value="1"/>
</dbReference>
<evidence type="ECO:0000256" key="3">
    <source>
        <dbReference type="ARBA" id="ARBA00022598"/>
    </source>
</evidence>
<organism evidence="14 15">
    <name type="scientific">Lichtheimia corymbifera JMRC:FSU:9682</name>
    <dbReference type="NCBI Taxonomy" id="1263082"/>
    <lineage>
        <taxon>Eukaryota</taxon>
        <taxon>Fungi</taxon>
        <taxon>Fungi incertae sedis</taxon>
        <taxon>Mucoromycota</taxon>
        <taxon>Mucoromycotina</taxon>
        <taxon>Mucoromycetes</taxon>
        <taxon>Mucorales</taxon>
        <taxon>Lichtheimiaceae</taxon>
        <taxon>Lichtheimia</taxon>
    </lineage>
</organism>
<dbReference type="PROSITE" id="PS00687">
    <property type="entry name" value="ALDEHYDE_DEHYDR_GLU"/>
    <property type="match status" value="1"/>
</dbReference>
<dbReference type="SUPFAM" id="SSF55681">
    <property type="entry name" value="Class II aaRS and biotin synthetases"/>
    <property type="match status" value="1"/>
</dbReference>
<dbReference type="Proteomes" id="UP000027586">
    <property type="component" value="Unassembled WGS sequence"/>
</dbReference>
<dbReference type="PANTHER" id="PTHR43570">
    <property type="entry name" value="ALDEHYDE DEHYDROGENASE"/>
    <property type="match status" value="1"/>
</dbReference>
<evidence type="ECO:0000256" key="1">
    <source>
        <dbReference type="ARBA" id="ARBA00009986"/>
    </source>
</evidence>
<dbReference type="InterPro" id="IPR016163">
    <property type="entry name" value="Ald_DH_C"/>
</dbReference>
<dbReference type="OrthoDB" id="10264585at2759"/>
<evidence type="ECO:0000313" key="15">
    <source>
        <dbReference type="Proteomes" id="UP000027586"/>
    </source>
</evidence>
<dbReference type="InterPro" id="IPR016161">
    <property type="entry name" value="Ald_DH/histidinol_DH"/>
</dbReference>
<dbReference type="InterPro" id="IPR016162">
    <property type="entry name" value="Ald_DH_N"/>
</dbReference>
<evidence type="ECO:0000256" key="12">
    <source>
        <dbReference type="SAM" id="Coils"/>
    </source>
</evidence>
<keyword evidence="5" id="KW-0067">ATP-binding</keyword>
<keyword evidence="7 11" id="KW-0560">Oxidoreductase</keyword>
<dbReference type="Pfam" id="PF00171">
    <property type="entry name" value="Aldedh"/>
    <property type="match status" value="1"/>
</dbReference>
<dbReference type="FunFam" id="3.40.309.10:FF:000003">
    <property type="entry name" value="Aldehyde dehydrogenase"/>
    <property type="match status" value="1"/>
</dbReference>
<dbReference type="GO" id="GO:0006434">
    <property type="term" value="P:seryl-tRNA aminoacylation"/>
    <property type="evidence" value="ECO:0007669"/>
    <property type="project" value="InterPro"/>
</dbReference>
<dbReference type="InterPro" id="IPR045864">
    <property type="entry name" value="aa-tRNA-synth_II/BPL/LPL"/>
</dbReference>
<evidence type="ECO:0000256" key="6">
    <source>
        <dbReference type="ARBA" id="ARBA00022917"/>
    </source>
</evidence>
<sequence>MSSLQYTAINDIPKTIKELRYQFDSGLTKDIQFRKDQLRNFAHFIDENLVGLQDALHQDLRKHEAESSVGEIIPIRNECEFMLKNLDRLVKPDYPAKHFKMFATDTTYVRKEPKGVVLVIGKLPLCSVRTGDTHSLAHLGAWNYPVRLLLLPVVGAIAAGNCVVLKPSEVAEHTANFITTRLPDYLDKRAYAIINGSVPETTALLEQKFDHIFYTGNGAVGKIVMTAAAQQLTPVTLELGGKSPAFISSSADIELTAHRLLWGKYYNCGQTCIAPDYVLVLENKVDVFIDAFRKTLTEFFGEDPQASDSYARIIDIRKFDRLKNMLDKVDPTKIVIGGQVDRADLYIAPTIVSPVGPNDQVLMSEEIFGPILPVITVKDMDEAIRIVNSKEKPLTQYIFTNDDLELQYILDNTMSGGVLVNDTLVHLQETSLPFGGVGASGMGAYHGEKTFETFTHERSTMIRSTAMESLMKARYPPYDERKLQILRMLVTGLPGGVTGKIRSVASVCSSMWEALFSGNRQSKLRRLLTCQHYRHYTTDLRPRLDYARIANHASSVQENMLSRKHCPVDAHHIKSLYERRLAVYNTLTDLRATRNQLSKQAKRASANKDTNVIEAAKRVKQDIKQNEAQLAELEEQLLALALQVPNDTHRDVPSDTPRVLKVVGKPREEDKLQDHVTIAQRLGLIDFEQAAIASGSSFYYLQGYGAFLEAALIQYAMHKAAERGYLAVMTPDIVRTGILEGCGFQPRSDESSQIYRVRGGEDHEQLCLAGTAEIPLAGKFAGRLVDEATLPQRLVGFGHAFRAEAGGRGTETKGLYRVHQFSKVELFAVTTPDQSEAMIDEFKELQEEMYTELGLCFRILDMPPDELGASAYRKYDMEAWMPGRRKWGEISSTSNCTDYQSRRLNIRYRPTHHSGKNTLFCHTVNGTAIAVPRIIIAILETFQKSDGSVEIPSVLRPWLPGQPNILE</sequence>
<reference evidence="14" key="1">
    <citation type="submission" date="2013-08" db="EMBL/GenBank/DDBJ databases">
        <title>Gene expansion shapes genome architecture in the human pathogen Lichtheimia corymbifera: an evolutionary genomics analysis in the ancient terrestrial Mucorales (Mucoromycotina).</title>
        <authorList>
            <person name="Schwartze V.U."/>
            <person name="Winter S."/>
            <person name="Shelest E."/>
            <person name="Marcet-Houben M."/>
            <person name="Horn F."/>
            <person name="Wehner S."/>
            <person name="Hoffmann K."/>
            <person name="Riege K."/>
            <person name="Sammeth M."/>
            <person name="Nowrousian M."/>
            <person name="Valiante V."/>
            <person name="Linde J."/>
            <person name="Jacobsen I.D."/>
            <person name="Marz M."/>
            <person name="Brakhage A.A."/>
            <person name="Gabaldon T."/>
            <person name="Bocker S."/>
            <person name="Voigt K."/>
        </authorList>
    </citation>
    <scope>NUCLEOTIDE SEQUENCE [LARGE SCALE GENOMIC DNA]</scope>
    <source>
        <strain evidence="14">FSU 9682</strain>
    </source>
</reference>
<dbReference type="InterPro" id="IPR010978">
    <property type="entry name" value="tRNA-bd_arm"/>
</dbReference>
<dbReference type="InterPro" id="IPR033729">
    <property type="entry name" value="SerRS_core"/>
</dbReference>
<dbReference type="SUPFAM" id="SSF53720">
    <property type="entry name" value="ALDH-like"/>
    <property type="match status" value="1"/>
</dbReference>
<dbReference type="VEuPathDB" id="FungiDB:LCOR_02763.1"/>
<dbReference type="InterPro" id="IPR006195">
    <property type="entry name" value="aa-tRNA-synth_II"/>
</dbReference>
<dbReference type="SUPFAM" id="SSF46589">
    <property type="entry name" value="tRNA-binding arm"/>
    <property type="match status" value="1"/>
</dbReference>
<evidence type="ECO:0000256" key="4">
    <source>
        <dbReference type="ARBA" id="ARBA00022741"/>
    </source>
</evidence>
<dbReference type="InterPro" id="IPR002317">
    <property type="entry name" value="Ser-tRNA-ligase_type_1"/>
</dbReference>
<dbReference type="InterPro" id="IPR016160">
    <property type="entry name" value="Ald_DH_CS_CYS"/>
</dbReference>
<keyword evidence="8" id="KW-0030">Aminoacyl-tRNA synthetase</keyword>
<evidence type="ECO:0000256" key="7">
    <source>
        <dbReference type="ARBA" id="ARBA00023002"/>
    </source>
</evidence>
<keyword evidence="6" id="KW-0648">Protein biosynthesis</keyword>
<evidence type="ECO:0000256" key="10">
    <source>
        <dbReference type="PROSITE-ProRule" id="PRU10007"/>
    </source>
</evidence>
<dbReference type="InterPro" id="IPR042103">
    <property type="entry name" value="SerRS_1_N_sf"/>
</dbReference>
<dbReference type="PROSITE" id="PS00070">
    <property type="entry name" value="ALDEHYDE_DEHYDR_CYS"/>
    <property type="match status" value="1"/>
</dbReference>
<dbReference type="PRINTS" id="PR00981">
    <property type="entry name" value="TRNASYNTHSER"/>
</dbReference>
<gene>
    <name evidence="14" type="ORF">LCOR_02763.1</name>
</gene>
<evidence type="ECO:0000256" key="9">
    <source>
        <dbReference type="ARBA" id="ARBA00031113"/>
    </source>
</evidence>
<keyword evidence="15" id="KW-1185">Reference proteome</keyword>
<dbReference type="Gene3D" id="1.10.287.40">
    <property type="entry name" value="Serine-tRNA synthetase, tRNA binding domain"/>
    <property type="match status" value="1"/>
</dbReference>
<dbReference type="InterPro" id="IPR029510">
    <property type="entry name" value="Ald_DH_CS_GLU"/>
</dbReference>
<dbReference type="InterPro" id="IPR002314">
    <property type="entry name" value="aa-tRNA-synt_IIb"/>
</dbReference>
<dbReference type="CDD" id="cd00770">
    <property type="entry name" value="SerRS_core"/>
    <property type="match status" value="1"/>
</dbReference>
<dbReference type="AlphaFoldDB" id="A0A068RLR7"/>
<dbReference type="PANTHER" id="PTHR43570:SF16">
    <property type="entry name" value="ALDEHYDE DEHYDROGENASE TYPE III, ISOFORM Q"/>
    <property type="match status" value="1"/>
</dbReference>
<dbReference type="InterPro" id="IPR015866">
    <property type="entry name" value="Ser-tRNA-synth_1_N"/>
</dbReference>
<dbReference type="InterPro" id="IPR012394">
    <property type="entry name" value="Aldehyde_DH_NAD(P)"/>
</dbReference>
<dbReference type="Gene3D" id="3.40.605.10">
    <property type="entry name" value="Aldehyde Dehydrogenase, Chain A, domain 1"/>
    <property type="match status" value="2"/>
</dbReference>
<name>A0A068RLR7_9FUNG</name>
<dbReference type="STRING" id="1263082.A0A068RLR7"/>
<dbReference type="UniPathway" id="UPA00906">
    <property type="reaction ID" value="UER00895"/>
</dbReference>
<dbReference type="Pfam" id="PF02403">
    <property type="entry name" value="Seryl_tRNA_N"/>
    <property type="match status" value="1"/>
</dbReference>
<evidence type="ECO:0000256" key="5">
    <source>
        <dbReference type="ARBA" id="ARBA00022840"/>
    </source>
</evidence>
<dbReference type="Gene3D" id="3.30.930.10">
    <property type="entry name" value="Bira Bifunctional Protein, Domain 2"/>
    <property type="match status" value="1"/>
</dbReference>
<keyword evidence="12" id="KW-0175">Coiled coil</keyword>
<evidence type="ECO:0000259" key="13">
    <source>
        <dbReference type="PROSITE" id="PS50862"/>
    </source>
</evidence>
<dbReference type="GO" id="GO:0006081">
    <property type="term" value="P:aldehyde metabolic process"/>
    <property type="evidence" value="ECO:0007669"/>
    <property type="project" value="InterPro"/>
</dbReference>
<dbReference type="GO" id="GO:0005737">
    <property type="term" value="C:cytoplasm"/>
    <property type="evidence" value="ECO:0007669"/>
    <property type="project" value="TreeGrafter"/>
</dbReference>
<dbReference type="GO" id="GO:0004029">
    <property type="term" value="F:aldehyde dehydrogenase (NAD+) activity"/>
    <property type="evidence" value="ECO:0007669"/>
    <property type="project" value="TreeGrafter"/>
</dbReference>
<comment type="similarity">
    <text evidence="1 11">Belongs to the aldehyde dehydrogenase family.</text>
</comment>
<dbReference type="EMBL" id="CBTN010000008">
    <property type="protein sequence ID" value="CDH51113.1"/>
    <property type="molecule type" value="Genomic_DNA"/>
</dbReference>
<feature type="coiled-coil region" evidence="12">
    <location>
        <begin position="587"/>
        <end position="643"/>
    </location>
</feature>
<dbReference type="EC" id="6.1.1.11" evidence="2"/>
<comment type="caution">
    <text evidence="14">The sequence shown here is derived from an EMBL/GenBank/DDBJ whole genome shotgun (WGS) entry which is preliminary data.</text>
</comment>
<proteinExistence type="inferred from homology"/>
<protein>
    <recommendedName>
        <fullName evidence="2">serine--tRNA ligase</fullName>
        <ecNumber evidence="2">6.1.1.11</ecNumber>
    </recommendedName>
    <alternativeName>
        <fullName evidence="9">Seryl-tRNA synthetase</fullName>
    </alternativeName>
</protein>
<dbReference type="GO" id="GO:0005524">
    <property type="term" value="F:ATP binding"/>
    <property type="evidence" value="ECO:0007669"/>
    <property type="project" value="UniProtKB-KW"/>
</dbReference>
<accession>A0A068RLR7</accession>
<keyword evidence="4" id="KW-0547">Nucleotide-binding</keyword>
<dbReference type="NCBIfam" id="TIGR00414">
    <property type="entry name" value="serS"/>
    <property type="match status" value="1"/>
</dbReference>